<feature type="region of interest" description="Disordered" evidence="1">
    <location>
        <begin position="75"/>
        <end position="96"/>
    </location>
</feature>
<comment type="caution">
    <text evidence="3">The sequence shown here is derived from an EMBL/GenBank/DDBJ whole genome shotgun (WGS) entry which is preliminary data.</text>
</comment>
<evidence type="ECO:0000256" key="1">
    <source>
        <dbReference type="SAM" id="MobiDB-lite"/>
    </source>
</evidence>
<evidence type="ECO:0000256" key="2">
    <source>
        <dbReference type="SAM" id="SignalP"/>
    </source>
</evidence>
<sequence>MKKFLSVLLISALVFSAGVVAFADGDGSVVPEWFRDKMEWQKDRIDEGVKNGDITPEQAEDYKERLNEVEEYHNENGFDNEEYHGPGMGFRRGQRDGKRNGYGGYGGFGGYCHNY</sequence>
<name>A0A845QSN2_9CLOT</name>
<proteinExistence type="predicted"/>
<gene>
    <name evidence="3" type="ORF">D3Z33_01550</name>
</gene>
<keyword evidence="4" id="KW-1185">Reference proteome</keyword>
<dbReference type="Proteomes" id="UP000467132">
    <property type="component" value="Unassembled WGS sequence"/>
</dbReference>
<dbReference type="AlphaFoldDB" id="A0A845QSN2"/>
<reference evidence="3 4" key="1">
    <citation type="submission" date="2018-08" db="EMBL/GenBank/DDBJ databases">
        <title>Murine metabolic-syndrome-specific gut microbial biobank.</title>
        <authorList>
            <person name="Liu C."/>
        </authorList>
    </citation>
    <scope>NUCLEOTIDE SEQUENCE [LARGE SCALE GENOMIC DNA]</scope>
    <source>
        <strain evidence="3 4">583</strain>
    </source>
</reference>
<dbReference type="Pfam" id="PF10925">
    <property type="entry name" value="DUF2680"/>
    <property type="match status" value="1"/>
</dbReference>
<dbReference type="RefSeq" id="WP_160196045.1">
    <property type="nucleotide sequence ID" value="NZ_QXXA01000003.1"/>
</dbReference>
<evidence type="ECO:0000313" key="4">
    <source>
        <dbReference type="Proteomes" id="UP000467132"/>
    </source>
</evidence>
<protein>
    <submittedName>
        <fullName evidence="3">DUF2680 domain-containing protein</fullName>
    </submittedName>
</protein>
<feature type="signal peptide" evidence="2">
    <location>
        <begin position="1"/>
        <end position="23"/>
    </location>
</feature>
<feature type="compositionally biased region" description="Basic and acidic residues" evidence="1">
    <location>
        <begin position="75"/>
        <end position="84"/>
    </location>
</feature>
<evidence type="ECO:0000313" key="3">
    <source>
        <dbReference type="EMBL" id="NBI05535.1"/>
    </source>
</evidence>
<keyword evidence="2" id="KW-0732">Signal</keyword>
<accession>A0A845QSN2</accession>
<dbReference type="EMBL" id="QXXA01000003">
    <property type="protein sequence ID" value="NBI05535.1"/>
    <property type="molecule type" value="Genomic_DNA"/>
</dbReference>
<dbReference type="InterPro" id="IPR024485">
    <property type="entry name" value="DUF2680"/>
</dbReference>
<feature type="chain" id="PRO_5033049737" evidence="2">
    <location>
        <begin position="24"/>
        <end position="115"/>
    </location>
</feature>
<dbReference type="OrthoDB" id="1787349at2"/>
<organism evidence="3 4">
    <name type="scientific">Senegalia massiliensis</name>
    <dbReference type="NCBI Taxonomy" id="1720316"/>
    <lineage>
        <taxon>Bacteria</taxon>
        <taxon>Bacillati</taxon>
        <taxon>Bacillota</taxon>
        <taxon>Clostridia</taxon>
        <taxon>Eubacteriales</taxon>
        <taxon>Clostridiaceae</taxon>
        <taxon>Senegalia</taxon>
    </lineage>
</organism>